<keyword evidence="3" id="KW-1185">Reference proteome</keyword>
<evidence type="ECO:0000313" key="2">
    <source>
        <dbReference type="EMBL" id="KYG74996.1"/>
    </source>
</evidence>
<reference evidence="2" key="1">
    <citation type="submission" date="2016-01" db="EMBL/GenBank/DDBJ databases">
        <title>Genome sequencing of Roseivirga ehrenbergii KMM 6017.</title>
        <authorList>
            <person name="Selvaratnam C."/>
            <person name="Thevarajoo S."/>
            <person name="Goh K.M."/>
            <person name="Ee R."/>
            <person name="Chan K.-G."/>
            <person name="Chong C.S."/>
        </authorList>
    </citation>
    <scope>NUCLEOTIDE SEQUENCE [LARGE SCALE GENOMIC DNA]</scope>
    <source>
        <strain evidence="2">KMM 6017</strain>
    </source>
</reference>
<feature type="chain" id="PRO_5007574275" description="Asparagine synthetase B" evidence="1">
    <location>
        <begin position="23"/>
        <end position="179"/>
    </location>
</feature>
<dbReference type="InterPro" id="IPR021314">
    <property type="entry name" value="DUF2911"/>
</dbReference>
<dbReference type="AlphaFoldDB" id="A0A150X8I3"/>
<comment type="caution">
    <text evidence="2">The sequence shown here is derived from an EMBL/GenBank/DDBJ whole genome shotgun (WGS) entry which is preliminary data.</text>
</comment>
<protein>
    <recommendedName>
        <fullName evidence="4">Asparagine synthetase B</fullName>
    </recommendedName>
</protein>
<accession>A0A150X8I3</accession>
<keyword evidence="1" id="KW-0732">Signal</keyword>
<organism evidence="2 3">
    <name type="scientific">Roseivirga ehrenbergii (strain DSM 102268 / JCM 13514 / KCTC 12282 / NCIMB 14502 / KMM 6017)</name>
    <dbReference type="NCBI Taxonomy" id="279360"/>
    <lineage>
        <taxon>Bacteria</taxon>
        <taxon>Pseudomonadati</taxon>
        <taxon>Bacteroidota</taxon>
        <taxon>Cytophagia</taxon>
        <taxon>Cytophagales</taxon>
        <taxon>Roseivirgaceae</taxon>
        <taxon>Roseivirga</taxon>
    </lineage>
</organism>
<gene>
    <name evidence="2" type="ORF">MB14_07290</name>
</gene>
<dbReference type="RefSeq" id="WP_062592520.1">
    <property type="nucleotide sequence ID" value="NZ_LQZQ01000045.1"/>
</dbReference>
<proteinExistence type="predicted"/>
<dbReference type="Pfam" id="PF11138">
    <property type="entry name" value="DUF2911"/>
    <property type="match status" value="1"/>
</dbReference>
<name>A0A150X8I3_ROSEK</name>
<dbReference type="Proteomes" id="UP000075583">
    <property type="component" value="Unassembled WGS sequence"/>
</dbReference>
<dbReference type="OrthoDB" id="195456at2"/>
<dbReference type="EMBL" id="LQZQ01000045">
    <property type="protein sequence ID" value="KYG74996.1"/>
    <property type="molecule type" value="Genomic_DNA"/>
</dbReference>
<dbReference type="STRING" id="279360.MB14_07290"/>
<sequence length="179" mass="19799">MKRTLTLIVMLGLFVFTQNAFAQRVAASPLVTVKQMIGTTEMELVYSRPSLDGRDVNKMVNSLNKGVWRTGADTNTIIGFDKDVTLGGKALKAGRYSLWTVPGDKEWKVIINSITDKWGTAYDNTGDVLSFMAPVTKTSNNVETFVINLTDFDKNSKDKGNIELAWGNLSVKFPVKVNN</sequence>
<feature type="signal peptide" evidence="1">
    <location>
        <begin position="1"/>
        <end position="22"/>
    </location>
</feature>
<evidence type="ECO:0008006" key="4">
    <source>
        <dbReference type="Google" id="ProtNLM"/>
    </source>
</evidence>
<evidence type="ECO:0000313" key="3">
    <source>
        <dbReference type="Proteomes" id="UP000075583"/>
    </source>
</evidence>
<evidence type="ECO:0000256" key="1">
    <source>
        <dbReference type="SAM" id="SignalP"/>
    </source>
</evidence>